<dbReference type="CDD" id="cd06261">
    <property type="entry name" value="TM_PBP2"/>
    <property type="match status" value="1"/>
</dbReference>
<evidence type="ECO:0000256" key="4">
    <source>
        <dbReference type="ARBA" id="ARBA00022692"/>
    </source>
</evidence>
<feature type="transmembrane region" description="Helical" evidence="7">
    <location>
        <begin position="135"/>
        <end position="159"/>
    </location>
</feature>
<sequence>MLRFVLNKLAYLVPTFIGITIVAFAFVRVLPGDPVLLMAGERGVSPERHAELMAQLGFDRPLWEQYLHYVWNLLHGDFGQSLVTKRPVLSEFFTLFPATVELAVCAIILAVIVGIPAGVIAAVKRGSWFDQSLMGVALVGYSMPIFWWALLLIIFFSGVLQWTPVSGRISLLYYFPSVTGFMLIDSLLSGEKGAFASAVSHLILPTIVLATIPLAVIARQTRSAMLEVLGEDYVRTARAKGLPVRRIVGLHALRNAMIPVVTTIGLQIGVLMAGAILTETIFSWPGIGKWMLDSISRRDYPVVQSGLLIIAFIIMLVNLIVDLLYGLVNPRIRHK</sequence>
<dbReference type="PANTHER" id="PTHR43163">
    <property type="entry name" value="DIPEPTIDE TRANSPORT SYSTEM PERMEASE PROTEIN DPPB-RELATED"/>
    <property type="match status" value="1"/>
</dbReference>
<feature type="transmembrane region" description="Helical" evidence="7">
    <location>
        <begin position="194"/>
        <end position="217"/>
    </location>
</feature>
<dbReference type="PROSITE" id="PS50928">
    <property type="entry name" value="ABC_TM1"/>
    <property type="match status" value="1"/>
</dbReference>
<comment type="caution">
    <text evidence="9">The sequence shown here is derived from an EMBL/GenBank/DDBJ whole genome shotgun (WGS) entry which is preliminary data.</text>
</comment>
<evidence type="ECO:0000259" key="8">
    <source>
        <dbReference type="PROSITE" id="PS50928"/>
    </source>
</evidence>
<comment type="subcellular location">
    <subcellularLocation>
        <location evidence="1 7">Cell membrane</location>
        <topology evidence="1 7">Multi-pass membrane protein</topology>
    </subcellularLocation>
</comment>
<dbReference type="EMBL" id="BAAFZP010000001">
    <property type="protein sequence ID" value="GAB1582643.1"/>
    <property type="molecule type" value="Genomic_DNA"/>
</dbReference>
<comment type="similarity">
    <text evidence="7">Belongs to the binding-protein-dependent transport system permease family.</text>
</comment>
<dbReference type="InterPro" id="IPR045621">
    <property type="entry name" value="BPD_transp_1_N"/>
</dbReference>
<feature type="transmembrane region" description="Helical" evidence="7">
    <location>
        <begin position="12"/>
        <end position="30"/>
    </location>
</feature>
<dbReference type="InterPro" id="IPR000515">
    <property type="entry name" value="MetI-like"/>
</dbReference>
<dbReference type="Proteomes" id="UP001628091">
    <property type="component" value="Unassembled WGS sequence"/>
</dbReference>
<feature type="transmembrane region" description="Helical" evidence="7">
    <location>
        <begin position="95"/>
        <end position="123"/>
    </location>
</feature>
<protein>
    <submittedName>
        <fullName evidence="9">ABC transporter permease subunit</fullName>
    </submittedName>
</protein>
<evidence type="ECO:0000313" key="9">
    <source>
        <dbReference type="EMBL" id="GAB1582643.1"/>
    </source>
</evidence>
<dbReference type="Pfam" id="PF19300">
    <property type="entry name" value="BPD_transp_1_N"/>
    <property type="match status" value="1"/>
</dbReference>
<dbReference type="Pfam" id="PF00528">
    <property type="entry name" value="BPD_transp_1"/>
    <property type="match status" value="1"/>
</dbReference>
<keyword evidence="3" id="KW-1003">Cell membrane</keyword>
<evidence type="ECO:0000256" key="5">
    <source>
        <dbReference type="ARBA" id="ARBA00022989"/>
    </source>
</evidence>
<evidence type="ECO:0000256" key="3">
    <source>
        <dbReference type="ARBA" id="ARBA00022475"/>
    </source>
</evidence>
<evidence type="ECO:0000256" key="1">
    <source>
        <dbReference type="ARBA" id="ARBA00004651"/>
    </source>
</evidence>
<dbReference type="SUPFAM" id="SSF161098">
    <property type="entry name" value="MetI-like"/>
    <property type="match status" value="1"/>
</dbReference>
<evidence type="ECO:0000256" key="7">
    <source>
        <dbReference type="RuleBase" id="RU363032"/>
    </source>
</evidence>
<reference evidence="9 10" key="1">
    <citation type="submission" date="2024-10" db="EMBL/GenBank/DDBJ databases">
        <title>Isolation, draft genome sequencing and identification of Phyllobacterium sp. NSA23, isolated from leaf soil.</title>
        <authorList>
            <person name="Akita H."/>
        </authorList>
    </citation>
    <scope>NUCLEOTIDE SEQUENCE [LARGE SCALE GENOMIC DNA]</scope>
    <source>
        <strain evidence="9 10">NSA23</strain>
    </source>
</reference>
<evidence type="ECO:0000256" key="2">
    <source>
        <dbReference type="ARBA" id="ARBA00022448"/>
    </source>
</evidence>
<gene>
    <name evidence="9" type="ORF">PPNSA23_25860</name>
</gene>
<evidence type="ECO:0000256" key="6">
    <source>
        <dbReference type="ARBA" id="ARBA00023136"/>
    </source>
</evidence>
<keyword evidence="10" id="KW-1185">Reference proteome</keyword>
<organism evidence="9 10">
    <name type="scientific">Phyllobacterium phragmitis</name>
    <dbReference type="NCBI Taxonomy" id="2670329"/>
    <lineage>
        <taxon>Bacteria</taxon>
        <taxon>Pseudomonadati</taxon>
        <taxon>Pseudomonadota</taxon>
        <taxon>Alphaproteobacteria</taxon>
        <taxon>Hyphomicrobiales</taxon>
        <taxon>Phyllobacteriaceae</taxon>
        <taxon>Phyllobacterium</taxon>
    </lineage>
</organism>
<proteinExistence type="inferred from homology"/>
<keyword evidence="6 7" id="KW-0472">Membrane</keyword>
<feature type="transmembrane region" description="Helical" evidence="7">
    <location>
        <begin position="256"/>
        <end position="282"/>
    </location>
</feature>
<dbReference type="Gene3D" id="1.10.3720.10">
    <property type="entry name" value="MetI-like"/>
    <property type="match status" value="1"/>
</dbReference>
<keyword evidence="5 7" id="KW-1133">Transmembrane helix</keyword>
<accession>A0ABQ0H181</accession>
<dbReference type="InterPro" id="IPR035906">
    <property type="entry name" value="MetI-like_sf"/>
</dbReference>
<feature type="transmembrane region" description="Helical" evidence="7">
    <location>
        <begin position="171"/>
        <end position="188"/>
    </location>
</feature>
<dbReference type="PANTHER" id="PTHR43163:SF6">
    <property type="entry name" value="DIPEPTIDE TRANSPORT SYSTEM PERMEASE PROTEIN DPPB-RELATED"/>
    <property type="match status" value="1"/>
</dbReference>
<name>A0ABQ0H181_9HYPH</name>
<evidence type="ECO:0000313" key="10">
    <source>
        <dbReference type="Proteomes" id="UP001628091"/>
    </source>
</evidence>
<keyword evidence="4 7" id="KW-0812">Transmembrane</keyword>
<dbReference type="RefSeq" id="WP_183430624.1">
    <property type="nucleotide sequence ID" value="NZ_BAAFZP010000001.1"/>
</dbReference>
<feature type="transmembrane region" description="Helical" evidence="7">
    <location>
        <begin position="302"/>
        <end position="328"/>
    </location>
</feature>
<keyword evidence="2 7" id="KW-0813">Transport</keyword>
<feature type="domain" description="ABC transmembrane type-1" evidence="8">
    <location>
        <begin position="96"/>
        <end position="325"/>
    </location>
</feature>